<dbReference type="EMBL" id="CAMXCT020001635">
    <property type="protein sequence ID" value="CAL1145187.1"/>
    <property type="molecule type" value="Genomic_DNA"/>
</dbReference>
<dbReference type="Proteomes" id="UP001152797">
    <property type="component" value="Unassembled WGS sequence"/>
</dbReference>
<dbReference type="EMBL" id="CAMXCT030001635">
    <property type="protein sequence ID" value="CAL4779124.1"/>
    <property type="molecule type" value="Genomic_DNA"/>
</dbReference>
<evidence type="ECO:0000313" key="2">
    <source>
        <dbReference type="EMBL" id="CAL4779124.1"/>
    </source>
</evidence>
<dbReference type="EMBL" id="CAMXCT010001635">
    <property type="protein sequence ID" value="CAI3991812.1"/>
    <property type="molecule type" value="Genomic_DNA"/>
</dbReference>
<keyword evidence="3" id="KW-1185">Reference proteome</keyword>
<gene>
    <name evidence="1" type="ORF">C1SCF055_LOCUS18685</name>
</gene>
<name>A0A9P1CIN4_9DINO</name>
<evidence type="ECO:0000313" key="1">
    <source>
        <dbReference type="EMBL" id="CAI3991812.1"/>
    </source>
</evidence>
<dbReference type="AlphaFoldDB" id="A0A9P1CIN4"/>
<evidence type="ECO:0000313" key="3">
    <source>
        <dbReference type="Proteomes" id="UP001152797"/>
    </source>
</evidence>
<protein>
    <submittedName>
        <fullName evidence="1">Uncharacterized protein</fullName>
    </submittedName>
</protein>
<comment type="caution">
    <text evidence="1">The sequence shown here is derived from an EMBL/GenBank/DDBJ whole genome shotgun (WGS) entry which is preliminary data.</text>
</comment>
<reference evidence="2 3" key="2">
    <citation type="submission" date="2024-05" db="EMBL/GenBank/DDBJ databases">
        <authorList>
            <person name="Chen Y."/>
            <person name="Shah S."/>
            <person name="Dougan E. K."/>
            <person name="Thang M."/>
            <person name="Chan C."/>
        </authorList>
    </citation>
    <scope>NUCLEOTIDE SEQUENCE [LARGE SCALE GENOMIC DNA]</scope>
</reference>
<reference evidence="1" key="1">
    <citation type="submission" date="2022-10" db="EMBL/GenBank/DDBJ databases">
        <authorList>
            <person name="Chen Y."/>
            <person name="Dougan E. K."/>
            <person name="Chan C."/>
            <person name="Rhodes N."/>
            <person name="Thang M."/>
        </authorList>
    </citation>
    <scope>NUCLEOTIDE SEQUENCE</scope>
</reference>
<proteinExistence type="predicted"/>
<sequence length="290" mass="33133">MRAAAPSPWLRLWQRAVAFFAPNRSYRRIEYSHFDEAACEAGNAWIEIVHEGVWQQNGGSSAVLSASLASLMVTGSSIRQGIERPCLTPVNILPPAQCFDAVGTLEAAVFAVGRRLPLQRSGPEDPGCTLFVESYRFVALTNKNFSFELFVLLPFWPHLDRKGQRITESLRGVQDCPIINEAYLGKTQYFTYNSSEERILWIFAAQGPSQQRFPQAQACFYGANTNQAANMEGFQCRQTWLNMAEHDLDSGPFCIRLWHGSILRTDHRPNRWRKVRAQMDEHLAWYWVWV</sequence>
<organism evidence="1">
    <name type="scientific">Cladocopium goreaui</name>
    <dbReference type="NCBI Taxonomy" id="2562237"/>
    <lineage>
        <taxon>Eukaryota</taxon>
        <taxon>Sar</taxon>
        <taxon>Alveolata</taxon>
        <taxon>Dinophyceae</taxon>
        <taxon>Suessiales</taxon>
        <taxon>Symbiodiniaceae</taxon>
        <taxon>Cladocopium</taxon>
    </lineage>
</organism>
<accession>A0A9P1CIN4</accession>